<dbReference type="RefSeq" id="WP_073262777.1">
    <property type="nucleotide sequence ID" value="NZ_FRBQ01000001.1"/>
</dbReference>
<sequence length="382" mass="41528">MMIALCWLALIGLFALATWFGKRLGLIAIVSQLLLGTFALPLLLYWSTPLGVGAEQLLAPGWLKPLYGIAFSLLLAHILSDVIDLDLQAASLKIALPSFFVPFFCGLACALWLLPPLDSLTAIAIGLLFALTAIPVLFLYLQDLAYPAARTRTLMQAAILMDLLCWSIFALAQGSRDPSSLAWPLLAAASPLLLRLLGLRHAVLNGSLFLALLLLLQQMGYNVLVFGIAYLLLAAGLRLPLRLPLPAKAFTALQTWLAVPLILAYGLLQIDWHGLAADFGFTATQFIALLALPAISKLAGSWLGLSWAAGGLELSQSKWRESILLNTRGLTEIVFLNLLLHQQVISTQLYFALMLMGLLCTLLPATLRRSTNLEAKSRYEVS</sequence>
<feature type="transmembrane region" description="Helical" evidence="1">
    <location>
        <begin position="275"/>
        <end position="295"/>
    </location>
</feature>
<dbReference type="EMBL" id="FRBQ01000001">
    <property type="protein sequence ID" value="SHL25699.1"/>
    <property type="molecule type" value="Genomic_DNA"/>
</dbReference>
<reference evidence="3" key="1">
    <citation type="submission" date="2016-11" db="EMBL/GenBank/DDBJ databases">
        <authorList>
            <person name="Varghese N."/>
            <person name="Submissions S."/>
        </authorList>
    </citation>
    <scope>NUCLEOTIDE SEQUENCE [LARGE SCALE GENOMIC DNA]</scope>
    <source>
        <strain evidence="3">CECT 8089</strain>
    </source>
</reference>
<feature type="transmembrane region" description="Helical" evidence="1">
    <location>
        <begin position="247"/>
        <end position="268"/>
    </location>
</feature>
<dbReference type="STRING" id="1220495.SAMN05216288_1492"/>
<feature type="transmembrane region" description="Helical" evidence="1">
    <location>
        <begin position="27"/>
        <end position="46"/>
    </location>
</feature>
<protein>
    <submittedName>
        <fullName evidence="2">Transporter, CPA2 family</fullName>
    </submittedName>
</protein>
<dbReference type="InterPro" id="IPR038770">
    <property type="entry name" value="Na+/solute_symporter_sf"/>
</dbReference>
<keyword evidence="3" id="KW-1185">Reference proteome</keyword>
<evidence type="ECO:0000313" key="3">
    <source>
        <dbReference type="Proteomes" id="UP000184305"/>
    </source>
</evidence>
<gene>
    <name evidence="2" type="ORF">SAMN05216288_1492</name>
</gene>
<feature type="transmembrane region" description="Helical" evidence="1">
    <location>
        <begin position="94"/>
        <end position="114"/>
    </location>
</feature>
<proteinExistence type="predicted"/>
<feature type="transmembrane region" description="Helical" evidence="1">
    <location>
        <begin position="223"/>
        <end position="241"/>
    </location>
</feature>
<feature type="transmembrane region" description="Helical" evidence="1">
    <location>
        <begin position="153"/>
        <end position="172"/>
    </location>
</feature>
<organism evidence="2 3">
    <name type="scientific">Phytopseudomonas punonensis</name>
    <dbReference type="NCBI Taxonomy" id="1220495"/>
    <lineage>
        <taxon>Bacteria</taxon>
        <taxon>Pseudomonadati</taxon>
        <taxon>Pseudomonadota</taxon>
        <taxon>Gammaproteobacteria</taxon>
        <taxon>Pseudomonadales</taxon>
        <taxon>Pseudomonadaceae</taxon>
        <taxon>Phytopseudomonas</taxon>
    </lineage>
</organism>
<feature type="transmembrane region" description="Helical" evidence="1">
    <location>
        <begin position="349"/>
        <end position="367"/>
    </location>
</feature>
<feature type="transmembrane region" description="Helical" evidence="1">
    <location>
        <begin position="120"/>
        <end position="141"/>
    </location>
</feature>
<dbReference type="AlphaFoldDB" id="A0A1M6Z5X8"/>
<dbReference type="OrthoDB" id="7024959at2"/>
<evidence type="ECO:0000313" key="2">
    <source>
        <dbReference type="EMBL" id="SHL25699.1"/>
    </source>
</evidence>
<accession>A0A1M6Z5X8</accession>
<dbReference type="Gene3D" id="1.20.1530.20">
    <property type="match status" value="1"/>
</dbReference>
<dbReference type="Proteomes" id="UP000184305">
    <property type="component" value="Unassembled WGS sequence"/>
</dbReference>
<keyword evidence="1" id="KW-1133">Transmembrane helix</keyword>
<name>A0A1M6Z5X8_9GAMM</name>
<keyword evidence="1" id="KW-0812">Transmembrane</keyword>
<keyword evidence="1" id="KW-0472">Membrane</keyword>
<evidence type="ECO:0000256" key="1">
    <source>
        <dbReference type="SAM" id="Phobius"/>
    </source>
</evidence>